<evidence type="ECO:0000256" key="3">
    <source>
        <dbReference type="SAM" id="SignalP"/>
    </source>
</evidence>
<comment type="caution">
    <text evidence="4">The sequence shown here is derived from an EMBL/GenBank/DDBJ whole genome shotgun (WGS) entry which is preliminary data.</text>
</comment>
<dbReference type="InterPro" id="IPR043504">
    <property type="entry name" value="Peptidase_S1_PA_chymotrypsin"/>
</dbReference>
<organism evidence="4 5">
    <name type="scientific">Coemansia javaensis</name>
    <dbReference type="NCBI Taxonomy" id="2761396"/>
    <lineage>
        <taxon>Eukaryota</taxon>
        <taxon>Fungi</taxon>
        <taxon>Fungi incertae sedis</taxon>
        <taxon>Zoopagomycota</taxon>
        <taxon>Kickxellomycotina</taxon>
        <taxon>Kickxellomycetes</taxon>
        <taxon>Kickxellales</taxon>
        <taxon>Kickxellaceae</taxon>
        <taxon>Coemansia</taxon>
    </lineage>
</organism>
<reference evidence="4" key="1">
    <citation type="submission" date="2022-07" db="EMBL/GenBank/DDBJ databases">
        <title>Phylogenomic reconstructions and comparative analyses of Kickxellomycotina fungi.</title>
        <authorList>
            <person name="Reynolds N.K."/>
            <person name="Stajich J.E."/>
            <person name="Barry K."/>
            <person name="Grigoriev I.V."/>
            <person name="Crous P."/>
            <person name="Smith M.E."/>
        </authorList>
    </citation>
    <scope>NUCLEOTIDE SEQUENCE</scope>
    <source>
        <strain evidence="4">NBRC 105414</strain>
    </source>
</reference>
<evidence type="ECO:0000313" key="5">
    <source>
        <dbReference type="Proteomes" id="UP001140217"/>
    </source>
</evidence>
<feature type="compositionally biased region" description="Basic and acidic residues" evidence="1">
    <location>
        <begin position="329"/>
        <end position="339"/>
    </location>
</feature>
<dbReference type="EMBL" id="JANBUL010000115">
    <property type="protein sequence ID" value="KAJ2781093.1"/>
    <property type="molecule type" value="Genomic_DNA"/>
</dbReference>
<dbReference type="SUPFAM" id="SSF50494">
    <property type="entry name" value="Trypsin-like serine proteases"/>
    <property type="match status" value="1"/>
</dbReference>
<feature type="region of interest" description="Disordered" evidence="1">
    <location>
        <begin position="307"/>
        <end position="343"/>
    </location>
</feature>
<feature type="signal peptide" evidence="3">
    <location>
        <begin position="1"/>
        <end position="16"/>
    </location>
</feature>
<keyword evidence="2" id="KW-0472">Membrane</keyword>
<evidence type="ECO:0008006" key="6">
    <source>
        <dbReference type="Google" id="ProtNLM"/>
    </source>
</evidence>
<dbReference type="InterPro" id="IPR009003">
    <property type="entry name" value="Peptidase_S1_PA"/>
</dbReference>
<proteinExistence type="predicted"/>
<dbReference type="AlphaFoldDB" id="A0A9W8HD69"/>
<feature type="chain" id="PRO_5040895654" description="Peptidase S1 domain-containing protein" evidence="3">
    <location>
        <begin position="17"/>
        <end position="439"/>
    </location>
</feature>
<keyword evidence="2" id="KW-0812">Transmembrane</keyword>
<keyword evidence="2" id="KW-1133">Transmembrane helix</keyword>
<feature type="region of interest" description="Disordered" evidence="1">
    <location>
        <begin position="420"/>
        <end position="439"/>
    </location>
</feature>
<keyword evidence="5" id="KW-1185">Reference proteome</keyword>
<evidence type="ECO:0000313" key="4">
    <source>
        <dbReference type="EMBL" id="KAJ2781093.1"/>
    </source>
</evidence>
<feature type="transmembrane region" description="Helical" evidence="2">
    <location>
        <begin position="350"/>
        <end position="371"/>
    </location>
</feature>
<dbReference type="OrthoDB" id="6147874at2759"/>
<dbReference type="Proteomes" id="UP001140217">
    <property type="component" value="Unassembled WGS sequence"/>
</dbReference>
<protein>
    <recommendedName>
        <fullName evidence="6">Peptidase S1 domain-containing protein</fullName>
    </recommendedName>
</protein>
<dbReference type="Gene3D" id="2.40.10.10">
    <property type="entry name" value="Trypsin-like serine proteases"/>
    <property type="match status" value="1"/>
</dbReference>
<gene>
    <name evidence="4" type="ORF">H4R18_003088</name>
</gene>
<sequence length="439" mass="47021">MRLWTIFAVVLAPALAAGGAPPAHKRAVVSQNQMLNFKGGLLYKSGLQTSCEVALISISAAFVAANCFNFTSDGKLDASIEYAVYIDQRNLGKDILKSPLATADITVHPSYDPATLANNIAMVQFNRGMVAPYVSYISTNPPPDTTQAYARRSVDDAGQRWNLPLVASQPEDSSDCTDSAIYLKNRDSMACTGNITPSIYTESCGIPYGTMYQVTDDQIVLAGIYSHSVLLGNSTCSNTGGWHNYYTLLAPYVGFAANVLKIQLDVYSNLTPIKSTTTSIVSMNNTDQTAPSKGTVVGGDFYRLQGADDPAETSSESGPGPEPDADSSSESKTKSKSTDDSEGFTKTQTIVVAVVVPVGVILISVGAFIVYRIWLAKRQDHAWDPHRNAAELQDAAMELDIGGGPDVERMPPEYDTIVHSAPAPAARITPQKPMSPEKD</sequence>
<evidence type="ECO:0000256" key="1">
    <source>
        <dbReference type="SAM" id="MobiDB-lite"/>
    </source>
</evidence>
<name>A0A9W8HD69_9FUNG</name>
<keyword evidence="3" id="KW-0732">Signal</keyword>
<evidence type="ECO:0000256" key="2">
    <source>
        <dbReference type="SAM" id="Phobius"/>
    </source>
</evidence>
<accession>A0A9W8HD69</accession>